<comment type="similarity">
    <text evidence="6">Belongs to the B9D family.</text>
</comment>
<keyword evidence="4" id="KW-0206">Cytoskeleton</keyword>
<dbReference type="VEuPathDB" id="TriTrypDB:LpyrH10_02_0350"/>
<evidence type="ECO:0000256" key="6">
    <source>
        <dbReference type="ARBA" id="ARBA00038411"/>
    </source>
</evidence>
<dbReference type="PANTHER" id="PTHR12968:SF1">
    <property type="entry name" value="B9 DOMAIN-CONTAINING PROTEIN 1"/>
    <property type="match status" value="1"/>
</dbReference>
<dbReference type="InterPro" id="IPR010796">
    <property type="entry name" value="C2_B9-type_dom"/>
</dbReference>
<dbReference type="PROSITE" id="PS51381">
    <property type="entry name" value="C2_B9"/>
    <property type="match status" value="1"/>
</dbReference>
<dbReference type="Pfam" id="PF07162">
    <property type="entry name" value="B9-C2"/>
    <property type="match status" value="1"/>
</dbReference>
<dbReference type="OrthoDB" id="431939at2759"/>
<dbReference type="GeneID" id="26901356"/>
<feature type="compositionally biased region" description="Basic and acidic residues" evidence="8">
    <location>
        <begin position="1"/>
        <end position="14"/>
    </location>
</feature>
<accession>A0A0M9G8A0</accession>
<keyword evidence="5" id="KW-0966">Cell projection</keyword>
<name>A0A0M9G8A0_LEPPY</name>
<reference evidence="9 10" key="1">
    <citation type="submission" date="2015-07" db="EMBL/GenBank/DDBJ databases">
        <title>High-quality genome of monoxenous trypanosomatid Leptomonas pyrrhocoris.</title>
        <authorList>
            <person name="Flegontov P."/>
            <person name="Butenko A."/>
            <person name="Firsov S."/>
            <person name="Vlcek C."/>
            <person name="Logacheva M.D."/>
            <person name="Field M."/>
            <person name="Filatov D."/>
            <person name="Flegontova O."/>
            <person name="Gerasimov E."/>
            <person name="Jackson A.P."/>
            <person name="Kelly S."/>
            <person name="Opperdoes F."/>
            <person name="O'Reilly A."/>
            <person name="Votypka J."/>
            <person name="Yurchenko V."/>
            <person name="Lukes J."/>
        </authorList>
    </citation>
    <scope>NUCLEOTIDE SEQUENCE [LARGE SCALE GENOMIC DNA]</scope>
    <source>
        <strain evidence="9">H10</strain>
    </source>
</reference>
<dbReference type="EMBL" id="LGTL01000002">
    <property type="protein sequence ID" value="KPA84516.1"/>
    <property type="molecule type" value="Genomic_DNA"/>
</dbReference>
<evidence type="ECO:0000256" key="5">
    <source>
        <dbReference type="ARBA" id="ARBA00023273"/>
    </source>
</evidence>
<evidence type="ECO:0000313" key="10">
    <source>
        <dbReference type="Proteomes" id="UP000037923"/>
    </source>
</evidence>
<evidence type="ECO:0000256" key="7">
    <source>
        <dbReference type="ARBA" id="ARBA00039274"/>
    </source>
</evidence>
<keyword evidence="3" id="KW-0970">Cilium biogenesis/degradation</keyword>
<evidence type="ECO:0000256" key="2">
    <source>
        <dbReference type="ARBA" id="ARBA00022490"/>
    </source>
</evidence>
<comment type="caution">
    <text evidence="9">The sequence shown here is derived from an EMBL/GenBank/DDBJ whole genome shotgun (WGS) entry which is preliminary data.</text>
</comment>
<evidence type="ECO:0000313" key="9">
    <source>
        <dbReference type="EMBL" id="KPA84516.1"/>
    </source>
</evidence>
<comment type="subcellular location">
    <subcellularLocation>
        <location evidence="1">Cytoplasm</location>
        <location evidence="1">Cytoskeleton</location>
        <location evidence="1">Cilium basal body</location>
    </subcellularLocation>
</comment>
<dbReference type="AlphaFoldDB" id="A0A0M9G8A0"/>
<organism evidence="9 10">
    <name type="scientific">Leptomonas pyrrhocoris</name>
    <name type="common">Firebug parasite</name>
    <dbReference type="NCBI Taxonomy" id="157538"/>
    <lineage>
        <taxon>Eukaryota</taxon>
        <taxon>Discoba</taxon>
        <taxon>Euglenozoa</taxon>
        <taxon>Kinetoplastea</taxon>
        <taxon>Metakinetoplastina</taxon>
        <taxon>Trypanosomatida</taxon>
        <taxon>Trypanosomatidae</taxon>
        <taxon>Leishmaniinae</taxon>
        <taxon>Leptomonas</taxon>
    </lineage>
</organism>
<gene>
    <name evidence="9" type="ORF">ABB37_01061</name>
</gene>
<keyword evidence="10" id="KW-1185">Reference proteome</keyword>
<dbReference type="GO" id="GO:0036038">
    <property type="term" value="C:MKS complex"/>
    <property type="evidence" value="ECO:0007669"/>
    <property type="project" value="TreeGrafter"/>
</dbReference>
<dbReference type="RefSeq" id="XP_015662955.1">
    <property type="nucleotide sequence ID" value="XM_015797435.1"/>
</dbReference>
<dbReference type="PANTHER" id="PTHR12968">
    <property type="entry name" value="B9 DOMAIN-CONTAINING"/>
    <property type="match status" value="1"/>
</dbReference>
<keyword evidence="2" id="KW-0963">Cytoplasm</keyword>
<feature type="region of interest" description="Disordered" evidence="8">
    <location>
        <begin position="1"/>
        <end position="23"/>
    </location>
</feature>
<evidence type="ECO:0000256" key="8">
    <source>
        <dbReference type="SAM" id="MobiDB-lite"/>
    </source>
</evidence>
<dbReference type="OMA" id="FTAPFEF"/>
<sequence>MPSRSKSEGAERGGAKAAPPTANRQSKGFQVLVHGVLEGAECVEVGAMFARTQLFFGSDWSFLESSGGYGEDVDDEEEGDIVVPTYSNDAEVVTQLSDCCKGPIPYFSFTAPFEFALTSTNPFGWPQLVITFHTVEGAGGHVDKDGHESDKQLLGSGESIIGYGRCYIPMKSGYYTKDVPMMQLENATSQQAIIGLLTREKPVLRDLSYLCTGDDQVMLRARPLEGYARVNFSVMVNGMESSGFEA</sequence>
<proteinExistence type="inferred from homology"/>
<dbReference type="GO" id="GO:0060271">
    <property type="term" value="P:cilium assembly"/>
    <property type="evidence" value="ECO:0007669"/>
    <property type="project" value="TreeGrafter"/>
</dbReference>
<evidence type="ECO:0000256" key="4">
    <source>
        <dbReference type="ARBA" id="ARBA00023212"/>
    </source>
</evidence>
<protein>
    <recommendedName>
        <fullName evidence="7">B9 domain-containing protein 1</fullName>
    </recommendedName>
</protein>
<evidence type="ECO:0000256" key="1">
    <source>
        <dbReference type="ARBA" id="ARBA00004120"/>
    </source>
</evidence>
<dbReference type="Proteomes" id="UP000037923">
    <property type="component" value="Unassembled WGS sequence"/>
</dbReference>
<evidence type="ECO:0000256" key="3">
    <source>
        <dbReference type="ARBA" id="ARBA00022794"/>
    </source>
</evidence>